<dbReference type="EMBL" id="PJQY01003268">
    <property type="protein sequence ID" value="PQM38864.1"/>
    <property type="molecule type" value="Genomic_DNA"/>
</dbReference>
<dbReference type="OrthoDB" id="10265275at2759"/>
<comment type="caution">
    <text evidence="2">The sequence shown here is derived from an EMBL/GenBank/DDBJ whole genome shotgun (WGS) entry which is preliminary data.</text>
</comment>
<keyword evidence="1" id="KW-0736">Signalosome</keyword>
<evidence type="ECO:0000256" key="1">
    <source>
        <dbReference type="ARBA" id="ARBA00022790"/>
    </source>
</evidence>
<reference evidence="2 3" key="1">
    <citation type="submission" date="2018-02" db="EMBL/GenBank/DDBJ databases">
        <title>Draft genome of wild Prunus yedoensis var. nudiflora.</title>
        <authorList>
            <person name="Baek S."/>
            <person name="Kim J.-H."/>
            <person name="Choi K."/>
            <person name="Kim G.-B."/>
            <person name="Cho A."/>
            <person name="Jang H."/>
            <person name="Shin C.-H."/>
            <person name="Yu H.-J."/>
            <person name="Mun J.-H."/>
        </authorList>
    </citation>
    <scope>NUCLEOTIDE SEQUENCE [LARGE SCALE GENOMIC DNA]</scope>
    <source>
        <strain evidence="3">cv. Jeju island</strain>
        <tissue evidence="2">Leaf</tissue>
    </source>
</reference>
<gene>
    <name evidence="2" type="ORF">Pyn_37537</name>
</gene>
<protein>
    <submittedName>
        <fullName evidence="2">COP9 signalosome complex subunit 7-like isoform X4</fullName>
    </submittedName>
</protein>
<dbReference type="AlphaFoldDB" id="A0A314UQK2"/>
<dbReference type="STRING" id="2094558.A0A314UQK2"/>
<dbReference type="PANTHER" id="PTHR15350:SF5">
    <property type="entry name" value="COP9 SIGNALOSOME COMPLEX SUBUNIT 7"/>
    <property type="match status" value="1"/>
</dbReference>
<proteinExistence type="predicted"/>
<organism evidence="2 3">
    <name type="scientific">Prunus yedoensis var. nudiflora</name>
    <dbReference type="NCBI Taxonomy" id="2094558"/>
    <lineage>
        <taxon>Eukaryota</taxon>
        <taxon>Viridiplantae</taxon>
        <taxon>Streptophyta</taxon>
        <taxon>Embryophyta</taxon>
        <taxon>Tracheophyta</taxon>
        <taxon>Spermatophyta</taxon>
        <taxon>Magnoliopsida</taxon>
        <taxon>eudicotyledons</taxon>
        <taxon>Gunneridae</taxon>
        <taxon>Pentapetalae</taxon>
        <taxon>rosids</taxon>
        <taxon>fabids</taxon>
        <taxon>Rosales</taxon>
        <taxon>Rosaceae</taxon>
        <taxon>Amygdaloideae</taxon>
        <taxon>Amygdaleae</taxon>
        <taxon>Prunus</taxon>
    </lineage>
</organism>
<keyword evidence="3" id="KW-1185">Reference proteome</keyword>
<dbReference type="PANTHER" id="PTHR15350">
    <property type="entry name" value="COP9 SIGNALOSOME COMPLEX SUBUNIT 7/DENDRITIC CELL PROTEIN GA17"/>
    <property type="match status" value="1"/>
</dbReference>
<accession>A0A314UQK2</accession>
<dbReference type="GO" id="GO:0008180">
    <property type="term" value="C:COP9 signalosome"/>
    <property type="evidence" value="ECO:0007669"/>
    <property type="project" value="UniProtKB-KW"/>
</dbReference>
<dbReference type="Proteomes" id="UP000250321">
    <property type="component" value="Unassembled WGS sequence"/>
</dbReference>
<name>A0A314UQK2_PRUYE</name>
<evidence type="ECO:0000313" key="3">
    <source>
        <dbReference type="Proteomes" id="UP000250321"/>
    </source>
</evidence>
<dbReference type="InterPro" id="IPR045237">
    <property type="entry name" value="COPS7/eIF3m"/>
</dbReference>
<evidence type="ECO:0000313" key="2">
    <source>
        <dbReference type="EMBL" id="PQM38864.1"/>
    </source>
</evidence>
<sequence>MDIVQKLEEIIDHFVKQASSLEGSALGSLVAEATSHSSLFAFSEILAVPNLERTETSVNLDVLRLFSQGTWSDYKSERANLASSFGPFSH</sequence>
<dbReference type="Pfam" id="PF22061">
    <property type="entry name" value="CSN7_HB_subdom"/>
    <property type="match status" value="1"/>
</dbReference>